<organism evidence="1 2">
    <name type="scientific">Methylomonas methanica (strain DSM 25384 / MC09)</name>
    <dbReference type="NCBI Taxonomy" id="857087"/>
    <lineage>
        <taxon>Bacteria</taxon>
        <taxon>Pseudomonadati</taxon>
        <taxon>Pseudomonadota</taxon>
        <taxon>Gammaproteobacteria</taxon>
        <taxon>Methylococcales</taxon>
        <taxon>Methylococcaceae</taxon>
        <taxon>Methylomonas</taxon>
    </lineage>
</organism>
<dbReference type="HOGENOM" id="CLU_2260440_0_0_6"/>
<protein>
    <submittedName>
        <fullName evidence="1">Uncharacterized protein</fullName>
    </submittedName>
</protein>
<gene>
    <name evidence="1" type="ordered locus">Metme_1845</name>
</gene>
<sequence>MIGPLTQDKKVLFYEILAHNLTVSIRAVWSNPDSSDSLKVQEMKWINEIMHRVTAKIRVERLQLHNWPENEFIEMVGGYIKQCPSIDGDVGWSINNAFEFISK</sequence>
<proteinExistence type="predicted"/>
<evidence type="ECO:0000313" key="1">
    <source>
        <dbReference type="EMBL" id="AEG00261.1"/>
    </source>
</evidence>
<evidence type="ECO:0000313" key="2">
    <source>
        <dbReference type="Proteomes" id="UP000008888"/>
    </source>
</evidence>
<dbReference type="KEGG" id="mmt:Metme_1845"/>
<name>G0A3G2_METMM</name>
<dbReference type="Proteomes" id="UP000008888">
    <property type="component" value="Chromosome"/>
</dbReference>
<dbReference type="EMBL" id="CP002738">
    <property type="protein sequence ID" value="AEG00261.1"/>
    <property type="molecule type" value="Genomic_DNA"/>
</dbReference>
<keyword evidence="2" id="KW-1185">Reference proteome</keyword>
<reference evidence="1 2" key="1">
    <citation type="journal article" date="2011" name="J. Bacteriol.">
        <title>Complete Genome Sequence of the Aerobic Marine Methanotroph Methylomonas methanica MC09.</title>
        <authorList>
            <person name="Boden R."/>
            <person name="Cunliffe M."/>
            <person name="Scanlan J."/>
            <person name="Moussard H."/>
            <person name="Kits K.D."/>
            <person name="Klotz M.G."/>
            <person name="Jetten M.S."/>
            <person name="Vuilleumier S."/>
            <person name="Han J."/>
            <person name="Peters L."/>
            <person name="Mikhailova N."/>
            <person name="Teshima H."/>
            <person name="Tapia R."/>
            <person name="Kyrpides N."/>
            <person name="Ivanova N."/>
            <person name="Pagani I."/>
            <person name="Cheng J.F."/>
            <person name="Goodwin L."/>
            <person name="Han C."/>
            <person name="Hauser L."/>
            <person name="Land M.L."/>
            <person name="Lapidus A."/>
            <person name="Lucas S."/>
            <person name="Pitluck S."/>
            <person name="Woyke T."/>
            <person name="Stein L."/>
            <person name="Murrell J.C."/>
        </authorList>
    </citation>
    <scope>NUCLEOTIDE SEQUENCE [LARGE SCALE GENOMIC DNA]</scope>
    <source>
        <strain evidence="1 2">MC09</strain>
    </source>
</reference>
<accession>G0A3G2</accession>
<reference key="2">
    <citation type="submission" date="2011-05" db="EMBL/GenBank/DDBJ databases">
        <title>Complete genome sequence of the aerobic marine methanotroph Methylomonas methanica MC09.</title>
        <authorList>
            <person name="Boden R."/>
            <person name="Cunliffe M."/>
            <person name="Scanlan J."/>
            <person name="Moussard H."/>
            <person name="Kits K.D."/>
            <person name="Klotz M."/>
            <person name="Jetten M."/>
            <person name="Vuilleumier S."/>
            <person name="Han J."/>
            <person name="Peters L."/>
            <person name="Mikhailova N."/>
            <person name="Teshima H."/>
            <person name="Tapia R."/>
            <person name="Kyrpides N."/>
            <person name="Ivanova N."/>
            <person name="Pagani I."/>
            <person name="Cheng J.-F."/>
            <person name="Goodwin L."/>
            <person name="Han C."/>
            <person name="Hauser L."/>
            <person name="Land M."/>
            <person name="Lapidus A."/>
            <person name="Lucas S."/>
            <person name="Pitluck S."/>
            <person name="Woyke T."/>
            <person name="Stein L.Y."/>
            <person name="Murrell C."/>
        </authorList>
    </citation>
    <scope>NUCLEOTIDE SEQUENCE</scope>
    <source>
        <strain>MC09</strain>
    </source>
</reference>
<reference evidence="2" key="3">
    <citation type="submission" date="2011-05" db="EMBL/GenBank/DDBJ databases">
        <title>Complete sequence of Methylomonas methanica MC09.</title>
        <authorList>
            <consortium name="US DOE Joint Genome Institute"/>
            <person name="Lucas S."/>
            <person name="Han J."/>
            <person name="Lapidus A."/>
            <person name="Cheng J.-F."/>
            <person name="Goodwin L."/>
            <person name="Pitluck S."/>
            <person name="Peters L."/>
            <person name="Mikhailova N."/>
            <person name="Teshima H."/>
            <person name="Han C."/>
            <person name="Tapia R."/>
            <person name="Land M."/>
            <person name="Hauser L."/>
            <person name="Kyrpides N."/>
            <person name="Ivanova N."/>
            <person name="Pagani I."/>
            <person name="Stein L."/>
            <person name="Woyke T."/>
        </authorList>
    </citation>
    <scope>NUCLEOTIDE SEQUENCE [LARGE SCALE GENOMIC DNA]</scope>
    <source>
        <strain evidence="2">MC09</strain>
    </source>
</reference>
<dbReference type="OrthoDB" id="667815at2"/>
<dbReference type="STRING" id="857087.Metme_1845"/>
<dbReference type="RefSeq" id="WP_013818512.1">
    <property type="nucleotide sequence ID" value="NC_015572.1"/>
</dbReference>
<dbReference type="AlphaFoldDB" id="G0A3G2"/>